<dbReference type="Proteomes" id="UP001280121">
    <property type="component" value="Unassembled WGS sequence"/>
</dbReference>
<evidence type="ECO:0000313" key="8">
    <source>
        <dbReference type="EMBL" id="KAK2664851.1"/>
    </source>
</evidence>
<evidence type="ECO:0000256" key="1">
    <source>
        <dbReference type="ARBA" id="ARBA00012513"/>
    </source>
</evidence>
<dbReference type="InterPro" id="IPR050339">
    <property type="entry name" value="CC_SR_Kinase"/>
</dbReference>
<keyword evidence="3" id="KW-0808">Transferase</keyword>
<proteinExistence type="predicted"/>
<dbReference type="Gene3D" id="1.10.510.10">
    <property type="entry name" value="Transferase(Phosphotransferase) domain 1"/>
    <property type="match status" value="1"/>
</dbReference>
<comment type="caution">
    <text evidence="8">The sequence shown here is derived from an EMBL/GenBank/DDBJ whole genome shotgun (WGS) entry which is preliminary data.</text>
</comment>
<evidence type="ECO:0000256" key="6">
    <source>
        <dbReference type="ARBA" id="ARBA00022840"/>
    </source>
</evidence>
<dbReference type="InterPro" id="IPR000719">
    <property type="entry name" value="Prot_kinase_dom"/>
</dbReference>
<dbReference type="GO" id="GO:0005737">
    <property type="term" value="C:cytoplasm"/>
    <property type="evidence" value="ECO:0007669"/>
    <property type="project" value="TreeGrafter"/>
</dbReference>
<keyword evidence="2" id="KW-0723">Serine/threonine-protein kinase</keyword>
<keyword evidence="4" id="KW-0547">Nucleotide-binding</keyword>
<evidence type="ECO:0000313" key="9">
    <source>
        <dbReference type="Proteomes" id="UP001280121"/>
    </source>
</evidence>
<keyword evidence="5" id="KW-0418">Kinase</keyword>
<keyword evidence="9" id="KW-1185">Reference proteome</keyword>
<dbReference type="EC" id="2.7.11.1" evidence="1"/>
<dbReference type="InterPro" id="IPR011009">
    <property type="entry name" value="Kinase-like_dom_sf"/>
</dbReference>
<reference evidence="8" key="1">
    <citation type="journal article" date="2023" name="Plant J.">
        <title>Genome sequences and population genomics provide insights into the demographic history, inbreeding, and mutation load of two 'living fossil' tree species of Dipteronia.</title>
        <authorList>
            <person name="Feng Y."/>
            <person name="Comes H.P."/>
            <person name="Chen J."/>
            <person name="Zhu S."/>
            <person name="Lu R."/>
            <person name="Zhang X."/>
            <person name="Li P."/>
            <person name="Qiu J."/>
            <person name="Olsen K.M."/>
            <person name="Qiu Y."/>
        </authorList>
    </citation>
    <scope>NUCLEOTIDE SEQUENCE</scope>
    <source>
        <strain evidence="8">KIB01</strain>
    </source>
</reference>
<dbReference type="GO" id="GO:0005634">
    <property type="term" value="C:nucleus"/>
    <property type="evidence" value="ECO:0007669"/>
    <property type="project" value="TreeGrafter"/>
</dbReference>
<sequence length="109" mass="12461">MLLLTTSAPNIGNSIYRAPEMDQANSKINEKVDIFSLGIIFFEMLCHFKTGMERIKCIEALKEKKEFPKTWTGNEASEDFVLELISIAPGARPSTFEILNRHPWDVTER</sequence>
<organism evidence="8 9">
    <name type="scientific">Dipteronia dyeriana</name>
    <dbReference type="NCBI Taxonomy" id="168575"/>
    <lineage>
        <taxon>Eukaryota</taxon>
        <taxon>Viridiplantae</taxon>
        <taxon>Streptophyta</taxon>
        <taxon>Embryophyta</taxon>
        <taxon>Tracheophyta</taxon>
        <taxon>Spermatophyta</taxon>
        <taxon>Magnoliopsida</taxon>
        <taxon>eudicotyledons</taxon>
        <taxon>Gunneridae</taxon>
        <taxon>Pentapetalae</taxon>
        <taxon>rosids</taxon>
        <taxon>malvids</taxon>
        <taxon>Sapindales</taxon>
        <taxon>Sapindaceae</taxon>
        <taxon>Hippocastanoideae</taxon>
        <taxon>Acereae</taxon>
        <taxon>Dipteronia</taxon>
    </lineage>
</organism>
<evidence type="ECO:0000256" key="3">
    <source>
        <dbReference type="ARBA" id="ARBA00022679"/>
    </source>
</evidence>
<dbReference type="AlphaFoldDB" id="A0AAD9XSV6"/>
<evidence type="ECO:0000259" key="7">
    <source>
        <dbReference type="PROSITE" id="PS50011"/>
    </source>
</evidence>
<gene>
    <name evidence="8" type="ORF">Ddye_003425</name>
</gene>
<evidence type="ECO:0000256" key="2">
    <source>
        <dbReference type="ARBA" id="ARBA00022527"/>
    </source>
</evidence>
<dbReference type="SUPFAM" id="SSF56112">
    <property type="entry name" value="Protein kinase-like (PK-like)"/>
    <property type="match status" value="1"/>
</dbReference>
<dbReference type="PANTHER" id="PTHR11042">
    <property type="entry name" value="EUKARYOTIC TRANSLATION INITIATION FACTOR 2-ALPHA KINASE EIF2-ALPHA KINASE -RELATED"/>
    <property type="match status" value="1"/>
</dbReference>
<protein>
    <recommendedName>
        <fullName evidence="1">non-specific serine/threonine protein kinase</fullName>
        <ecNumber evidence="1">2.7.11.1</ecNumber>
    </recommendedName>
</protein>
<dbReference type="PROSITE" id="PS50011">
    <property type="entry name" value="PROTEIN_KINASE_DOM"/>
    <property type="match status" value="1"/>
</dbReference>
<dbReference type="PANTHER" id="PTHR11042:SF160">
    <property type="entry name" value="EUKARYOTIC TRANSLATION INITIATION FACTOR 2-ALPHA KINASE 1"/>
    <property type="match status" value="1"/>
</dbReference>
<accession>A0AAD9XSV6</accession>
<dbReference type="GO" id="GO:0005524">
    <property type="term" value="F:ATP binding"/>
    <property type="evidence" value="ECO:0007669"/>
    <property type="project" value="UniProtKB-KW"/>
</dbReference>
<evidence type="ECO:0000256" key="4">
    <source>
        <dbReference type="ARBA" id="ARBA00022741"/>
    </source>
</evidence>
<name>A0AAD9XSV6_9ROSI</name>
<evidence type="ECO:0000256" key="5">
    <source>
        <dbReference type="ARBA" id="ARBA00022777"/>
    </source>
</evidence>
<dbReference type="EMBL" id="JANJYI010000001">
    <property type="protein sequence ID" value="KAK2664851.1"/>
    <property type="molecule type" value="Genomic_DNA"/>
</dbReference>
<dbReference type="Pfam" id="PF00069">
    <property type="entry name" value="Pkinase"/>
    <property type="match status" value="1"/>
</dbReference>
<dbReference type="GO" id="GO:0004694">
    <property type="term" value="F:eukaryotic translation initiation factor 2alpha kinase activity"/>
    <property type="evidence" value="ECO:0007669"/>
    <property type="project" value="TreeGrafter"/>
</dbReference>
<keyword evidence="6" id="KW-0067">ATP-binding</keyword>
<feature type="domain" description="Protein kinase" evidence="7">
    <location>
        <begin position="1"/>
        <end position="105"/>
    </location>
</feature>